<dbReference type="GO" id="GO:0004798">
    <property type="term" value="F:dTMP kinase activity"/>
    <property type="evidence" value="ECO:0007669"/>
    <property type="project" value="UniProtKB-UniRule"/>
</dbReference>
<dbReference type="GO" id="GO:0005829">
    <property type="term" value="C:cytosol"/>
    <property type="evidence" value="ECO:0007669"/>
    <property type="project" value="TreeGrafter"/>
</dbReference>
<dbReference type="PROSITE" id="PS01331">
    <property type="entry name" value="THYMIDYLATE_KINASE"/>
    <property type="match status" value="1"/>
</dbReference>
<evidence type="ECO:0000256" key="3">
    <source>
        <dbReference type="ARBA" id="ARBA00017144"/>
    </source>
</evidence>
<evidence type="ECO:0000256" key="9">
    <source>
        <dbReference type="ARBA" id="ARBA00029962"/>
    </source>
</evidence>
<accession>A0A842I0X9</accession>
<comment type="similarity">
    <text evidence="1 12">Belongs to the thymidylate kinase family.</text>
</comment>
<comment type="function">
    <text evidence="11 12">Phosphorylation of dTMP to form dTDP in both de novo and salvage pathways of dTTP synthesis.</text>
</comment>
<dbReference type="GO" id="GO:0006227">
    <property type="term" value="P:dUDP biosynthetic process"/>
    <property type="evidence" value="ECO:0007669"/>
    <property type="project" value="TreeGrafter"/>
</dbReference>
<keyword evidence="7 12" id="KW-0418">Kinase</keyword>
<reference evidence="15 16" key="1">
    <citation type="submission" date="2020-08" db="EMBL/GenBank/DDBJ databases">
        <title>Draft genome sequence of Parasphingopyxis sp. GrpM-11.</title>
        <authorList>
            <person name="Oh J."/>
            <person name="Roh D.-H."/>
        </authorList>
    </citation>
    <scope>NUCLEOTIDE SEQUENCE [LARGE SCALE GENOMIC DNA]</scope>
    <source>
        <strain evidence="15 16">GrpM-11</strain>
    </source>
</reference>
<dbReference type="InterPro" id="IPR018095">
    <property type="entry name" value="Thymidylate_kin_CS"/>
</dbReference>
<evidence type="ECO:0000256" key="2">
    <source>
        <dbReference type="ARBA" id="ARBA00012980"/>
    </source>
</evidence>
<evidence type="ECO:0000259" key="14">
    <source>
        <dbReference type="Pfam" id="PF02223"/>
    </source>
</evidence>
<dbReference type="SUPFAM" id="SSF52540">
    <property type="entry name" value="P-loop containing nucleoside triphosphate hydrolases"/>
    <property type="match status" value="1"/>
</dbReference>
<dbReference type="InterPro" id="IPR018094">
    <property type="entry name" value="Thymidylate_kinase"/>
</dbReference>
<proteinExistence type="inferred from homology"/>
<evidence type="ECO:0000256" key="10">
    <source>
        <dbReference type="ARBA" id="ARBA00048743"/>
    </source>
</evidence>
<dbReference type="FunFam" id="3.40.50.300:FF:000225">
    <property type="entry name" value="Thymidylate kinase"/>
    <property type="match status" value="1"/>
</dbReference>
<keyword evidence="5 12" id="KW-0545">Nucleotide biosynthesis</keyword>
<evidence type="ECO:0000256" key="8">
    <source>
        <dbReference type="ARBA" id="ARBA00022840"/>
    </source>
</evidence>
<dbReference type="RefSeq" id="WP_185801141.1">
    <property type="nucleotide sequence ID" value="NZ_JACJVJ010000002.1"/>
</dbReference>
<comment type="caution">
    <text evidence="15">The sequence shown here is derived from an EMBL/GenBank/DDBJ whole genome shotgun (WGS) entry which is preliminary data.</text>
</comment>
<dbReference type="InterPro" id="IPR039430">
    <property type="entry name" value="Thymidylate_kin-like_dom"/>
</dbReference>
<dbReference type="AlphaFoldDB" id="A0A842I0X9"/>
<protein>
    <recommendedName>
        <fullName evidence="3 12">Thymidylate kinase</fullName>
        <ecNumber evidence="2 12">2.7.4.9</ecNumber>
    </recommendedName>
    <alternativeName>
        <fullName evidence="9 12">dTMP kinase</fullName>
    </alternativeName>
</protein>
<dbReference type="Gene3D" id="3.40.50.300">
    <property type="entry name" value="P-loop containing nucleotide triphosphate hydrolases"/>
    <property type="match status" value="1"/>
</dbReference>
<dbReference type="CDD" id="cd01672">
    <property type="entry name" value="TMPK"/>
    <property type="match status" value="1"/>
</dbReference>
<evidence type="ECO:0000256" key="11">
    <source>
        <dbReference type="ARBA" id="ARBA00057735"/>
    </source>
</evidence>
<dbReference type="GO" id="GO:0005524">
    <property type="term" value="F:ATP binding"/>
    <property type="evidence" value="ECO:0007669"/>
    <property type="project" value="UniProtKB-UniRule"/>
</dbReference>
<evidence type="ECO:0000313" key="16">
    <source>
        <dbReference type="Proteomes" id="UP000564378"/>
    </source>
</evidence>
<dbReference type="Proteomes" id="UP000564378">
    <property type="component" value="Unassembled WGS sequence"/>
</dbReference>
<dbReference type="PANTHER" id="PTHR10344:SF4">
    <property type="entry name" value="UMP-CMP KINASE 2, MITOCHONDRIAL"/>
    <property type="match status" value="1"/>
</dbReference>
<feature type="domain" description="Thymidylate kinase-like" evidence="14">
    <location>
        <begin position="8"/>
        <end position="198"/>
    </location>
</feature>
<sequence>MSGKFISLEGGEGAGKSTHSRRLASWLHEQEIAVVATREPGGTAGADAIRALLLDDDVPLSAMAEAHLFAAARADHVESLIRPALEKGQWIICDRFVDSSIVYQGIAGGLGASVVRGINETALNGCWPDLTLLLRTGAQIGAERALARDGDENDRFSIRDLSFHEAVAGGFELVAAAEPERFAIIDAEQPVDAVTEAICNAVRERLL</sequence>
<feature type="region of interest" description="Disordered" evidence="13">
    <location>
        <begin position="1"/>
        <end position="20"/>
    </location>
</feature>
<dbReference type="HAMAP" id="MF_00165">
    <property type="entry name" value="Thymidylate_kinase"/>
    <property type="match status" value="1"/>
</dbReference>
<evidence type="ECO:0000256" key="12">
    <source>
        <dbReference type="HAMAP-Rule" id="MF_00165"/>
    </source>
</evidence>
<name>A0A842I0X9_9SPHN</name>
<dbReference type="EC" id="2.7.4.9" evidence="2 12"/>
<dbReference type="EMBL" id="JACJVJ010000002">
    <property type="protein sequence ID" value="MBC2777830.1"/>
    <property type="molecule type" value="Genomic_DNA"/>
</dbReference>
<evidence type="ECO:0000256" key="1">
    <source>
        <dbReference type="ARBA" id="ARBA00009776"/>
    </source>
</evidence>
<evidence type="ECO:0000256" key="5">
    <source>
        <dbReference type="ARBA" id="ARBA00022727"/>
    </source>
</evidence>
<keyword evidence="16" id="KW-1185">Reference proteome</keyword>
<gene>
    <name evidence="12 15" type="primary">tmk</name>
    <name evidence="15" type="ORF">H6P80_09370</name>
</gene>
<evidence type="ECO:0000313" key="15">
    <source>
        <dbReference type="EMBL" id="MBC2777830.1"/>
    </source>
</evidence>
<evidence type="ECO:0000256" key="4">
    <source>
        <dbReference type="ARBA" id="ARBA00022679"/>
    </source>
</evidence>
<evidence type="ECO:0000256" key="7">
    <source>
        <dbReference type="ARBA" id="ARBA00022777"/>
    </source>
</evidence>
<keyword evidence="6 12" id="KW-0547">Nucleotide-binding</keyword>
<dbReference type="GO" id="GO:0006233">
    <property type="term" value="P:dTDP biosynthetic process"/>
    <property type="evidence" value="ECO:0007669"/>
    <property type="project" value="InterPro"/>
</dbReference>
<keyword evidence="4 12" id="KW-0808">Transferase</keyword>
<comment type="catalytic activity">
    <reaction evidence="10 12">
        <text>dTMP + ATP = dTDP + ADP</text>
        <dbReference type="Rhea" id="RHEA:13517"/>
        <dbReference type="ChEBI" id="CHEBI:30616"/>
        <dbReference type="ChEBI" id="CHEBI:58369"/>
        <dbReference type="ChEBI" id="CHEBI:63528"/>
        <dbReference type="ChEBI" id="CHEBI:456216"/>
        <dbReference type="EC" id="2.7.4.9"/>
    </reaction>
</comment>
<dbReference type="PANTHER" id="PTHR10344">
    <property type="entry name" value="THYMIDYLATE KINASE"/>
    <property type="match status" value="1"/>
</dbReference>
<evidence type="ECO:0000256" key="13">
    <source>
        <dbReference type="SAM" id="MobiDB-lite"/>
    </source>
</evidence>
<dbReference type="InterPro" id="IPR027417">
    <property type="entry name" value="P-loop_NTPase"/>
</dbReference>
<dbReference type="Pfam" id="PF02223">
    <property type="entry name" value="Thymidylate_kin"/>
    <property type="match status" value="1"/>
</dbReference>
<feature type="binding site" evidence="12">
    <location>
        <begin position="10"/>
        <end position="17"/>
    </location>
    <ligand>
        <name>ATP</name>
        <dbReference type="ChEBI" id="CHEBI:30616"/>
    </ligand>
</feature>
<dbReference type="GO" id="GO:0006235">
    <property type="term" value="P:dTTP biosynthetic process"/>
    <property type="evidence" value="ECO:0007669"/>
    <property type="project" value="UniProtKB-UniRule"/>
</dbReference>
<keyword evidence="8 12" id="KW-0067">ATP-binding</keyword>
<dbReference type="NCBIfam" id="TIGR00041">
    <property type="entry name" value="DTMP_kinase"/>
    <property type="match status" value="1"/>
</dbReference>
<evidence type="ECO:0000256" key="6">
    <source>
        <dbReference type="ARBA" id="ARBA00022741"/>
    </source>
</evidence>
<organism evidence="15 16">
    <name type="scientific">Parasphingopyxis marina</name>
    <dbReference type="NCBI Taxonomy" id="2761622"/>
    <lineage>
        <taxon>Bacteria</taxon>
        <taxon>Pseudomonadati</taxon>
        <taxon>Pseudomonadota</taxon>
        <taxon>Alphaproteobacteria</taxon>
        <taxon>Sphingomonadales</taxon>
        <taxon>Sphingomonadaceae</taxon>
        <taxon>Parasphingopyxis</taxon>
    </lineage>
</organism>